<keyword evidence="2" id="KW-1185">Reference proteome</keyword>
<gene>
    <name evidence="1" type="primary">6</name>
    <name evidence="1" type="ORF">PBI_PHANTASTIC_6</name>
</gene>
<dbReference type="KEGG" id="vg:19488195"/>
<reference evidence="1 2" key="1">
    <citation type="submission" date="2014-02" db="EMBL/GenBank/DDBJ databases">
        <authorList>
            <person name="Meadows H.N."/>
            <person name="Fisher J.N.B."/>
            <person name="Gardner A.V."/>
            <person name="Merrill B.D."/>
            <person name="Hartmann K.A."/>
            <person name="Bailey M.E."/>
            <person name="Beckstead A.P."/>
            <person name="Deus L.M."/>
            <person name="Earl A.S."/>
            <person name="Easter R.A."/>
            <person name="Gibby P.D."/>
            <person name="Graves K.A."/>
            <person name="Ayer P.A."/>
            <person name="Heiner M.E."/>
            <person name="Herring J.A."/>
            <person name="Jaen A.D."/>
            <person name="Liu J.E."/>
            <person name="Manci A.M."/>
            <person name="Nielsen D.A."/>
            <person name="Paz H.C."/>
            <person name="Sabin N.R."/>
            <person name="Solomon M.B."/>
            <person name="Sutter R.A."/>
            <person name="Wake B.N."/>
            <person name="Willyerd H.J."/>
            <person name="Zimmerman L.J."/>
            <person name="Breakwell D.P."/>
            <person name="Burnett S.H."/>
            <person name="Grose J.H."/>
            <person name="Bradley K.W."/>
            <person name="Clarke D.Q."/>
            <person name="Lewis M.F."/>
            <person name="Barker L.P."/>
            <person name="Bailey C."/>
            <person name="Asai D.J."/>
            <person name="Garber M.L."/>
            <person name="Bowman C.A."/>
            <person name="Russell D.A."/>
            <person name="Pope W.H."/>
            <person name="Jacobs-Sera D."/>
            <person name="Hendrix R.W."/>
            <person name="Hatfull G.F."/>
        </authorList>
    </citation>
    <scope>NUCLEOTIDE SEQUENCE [LARGE SCALE GENOMIC DNA]</scope>
</reference>
<dbReference type="OrthoDB" id="27826at10239"/>
<dbReference type="EMBL" id="KJ510415">
    <property type="protein sequence ID" value="AHY27070.1"/>
    <property type="molecule type" value="Genomic_DNA"/>
</dbReference>
<sequence>MVVTLQFIDPNHPSATIELDLSDFPDASTQVGQEVIEAAIAALNPSPPGVYVTEVIYDTVEVGEDTYPYKRTRFYYTLQDYFDSLSS</sequence>
<evidence type="ECO:0000313" key="2">
    <source>
        <dbReference type="Proteomes" id="UP000024443"/>
    </source>
</evidence>
<accession>A0A023W5X2</accession>
<evidence type="ECO:0000313" key="1">
    <source>
        <dbReference type="EMBL" id="AHY27070.1"/>
    </source>
</evidence>
<dbReference type="GeneID" id="19488195"/>
<dbReference type="RefSeq" id="YP_009032492.1">
    <property type="nucleotide sequence ID" value="NC_024148.1"/>
</dbReference>
<dbReference type="Proteomes" id="UP000024443">
    <property type="component" value="Segment"/>
</dbReference>
<protein>
    <submittedName>
        <fullName evidence="1">Uncharacterized protein</fullName>
    </submittedName>
</protein>
<organism evidence="1 2">
    <name type="scientific">Mycobacterium phage Phantastic</name>
    <dbReference type="NCBI Taxonomy" id="1486426"/>
    <lineage>
        <taxon>Viruses</taxon>
        <taxon>Duplodnaviria</taxon>
        <taxon>Heunggongvirae</taxon>
        <taxon>Uroviricota</taxon>
        <taxon>Caudoviricetes</taxon>
        <taxon>Veracruzvirus</taxon>
        <taxon>Veracruzvirus phantastic</taxon>
    </lineage>
</organism>
<proteinExistence type="predicted"/>
<name>A0A023W5X2_9CAUD</name>